<dbReference type="SUPFAM" id="SSF53383">
    <property type="entry name" value="PLP-dependent transferases"/>
    <property type="match status" value="1"/>
</dbReference>
<dbReference type="AlphaFoldDB" id="T1B4C4"/>
<dbReference type="InterPro" id="IPR015422">
    <property type="entry name" value="PyrdxlP-dep_Trfase_small"/>
</dbReference>
<evidence type="ECO:0000259" key="1">
    <source>
        <dbReference type="Pfam" id="PF00464"/>
    </source>
</evidence>
<reference evidence="2" key="2">
    <citation type="journal article" date="2014" name="ISME J.">
        <title>Microbial stratification in low pH oxic and suboxic macroscopic growths along an acid mine drainage.</title>
        <authorList>
            <person name="Mendez-Garcia C."/>
            <person name="Mesa V."/>
            <person name="Sprenger R.R."/>
            <person name="Richter M."/>
            <person name="Diez M.S."/>
            <person name="Solano J."/>
            <person name="Bargiela R."/>
            <person name="Golyshina O.V."/>
            <person name="Manteca A."/>
            <person name="Ramos J.L."/>
            <person name="Gallego J.R."/>
            <person name="Llorente I."/>
            <person name="Martins Dos Santos V.A."/>
            <person name="Jensen O.N."/>
            <person name="Pelaez A.I."/>
            <person name="Sanchez J."/>
            <person name="Ferrer M."/>
        </authorList>
    </citation>
    <scope>NUCLEOTIDE SEQUENCE</scope>
</reference>
<dbReference type="Gene3D" id="3.90.1150.10">
    <property type="entry name" value="Aspartate Aminotransferase, domain 1"/>
    <property type="match status" value="1"/>
</dbReference>
<reference evidence="2" key="1">
    <citation type="submission" date="2013-08" db="EMBL/GenBank/DDBJ databases">
        <authorList>
            <person name="Mendez C."/>
            <person name="Richter M."/>
            <person name="Ferrer M."/>
            <person name="Sanchez J."/>
        </authorList>
    </citation>
    <scope>NUCLEOTIDE SEQUENCE</scope>
</reference>
<keyword evidence="2" id="KW-0808">Transferase</keyword>
<dbReference type="InterPro" id="IPR015424">
    <property type="entry name" value="PyrdxlP-dep_Trfase"/>
</dbReference>
<comment type="caution">
    <text evidence="2">The sequence shown here is derived from an EMBL/GenBank/DDBJ whole genome shotgun (WGS) entry which is preliminary data.</text>
</comment>
<feature type="non-terminal residue" evidence="2">
    <location>
        <position position="35"/>
    </location>
</feature>
<keyword evidence="2" id="KW-0489">Methyltransferase</keyword>
<protein>
    <submittedName>
        <fullName evidence="2">Serine hydroxymethyltransferase</fullName>
    </submittedName>
</protein>
<proteinExistence type="predicted"/>
<feature type="domain" description="Serine hydroxymethyltransferase-like" evidence="1">
    <location>
        <begin position="1"/>
        <end position="34"/>
    </location>
</feature>
<dbReference type="Pfam" id="PF00464">
    <property type="entry name" value="SHMT"/>
    <property type="match status" value="1"/>
</dbReference>
<name>T1B4C4_9ZZZZ</name>
<gene>
    <name evidence="2" type="ORF">B1B_05813</name>
</gene>
<sequence>MPNDPRSPFVTSGLRIGTPAVTTRGYTEADCTALA</sequence>
<organism evidence="2">
    <name type="scientific">mine drainage metagenome</name>
    <dbReference type="NCBI Taxonomy" id="410659"/>
    <lineage>
        <taxon>unclassified sequences</taxon>
        <taxon>metagenomes</taxon>
        <taxon>ecological metagenomes</taxon>
    </lineage>
</organism>
<dbReference type="GO" id="GO:0032259">
    <property type="term" value="P:methylation"/>
    <property type="evidence" value="ECO:0007669"/>
    <property type="project" value="UniProtKB-KW"/>
</dbReference>
<dbReference type="EMBL" id="AUZY01003690">
    <property type="protein sequence ID" value="EQD67786.1"/>
    <property type="molecule type" value="Genomic_DNA"/>
</dbReference>
<dbReference type="GO" id="GO:0008168">
    <property type="term" value="F:methyltransferase activity"/>
    <property type="evidence" value="ECO:0007669"/>
    <property type="project" value="UniProtKB-KW"/>
</dbReference>
<evidence type="ECO:0000313" key="2">
    <source>
        <dbReference type="EMBL" id="EQD67786.1"/>
    </source>
</evidence>
<accession>T1B4C4</accession>
<dbReference type="InterPro" id="IPR039429">
    <property type="entry name" value="SHMT-like_dom"/>
</dbReference>